<organism evidence="1 2">
    <name type="scientific">Sandaracinus amylolyticus</name>
    <dbReference type="NCBI Taxonomy" id="927083"/>
    <lineage>
        <taxon>Bacteria</taxon>
        <taxon>Pseudomonadati</taxon>
        <taxon>Myxococcota</taxon>
        <taxon>Polyangia</taxon>
        <taxon>Polyangiales</taxon>
        <taxon>Sandaracinaceae</taxon>
        <taxon>Sandaracinus</taxon>
    </lineage>
</organism>
<dbReference type="STRING" id="927083.DB32_008783"/>
<keyword evidence="2" id="KW-1185">Reference proteome</keyword>
<accession>A0A0F6SI61</accession>
<name>A0A0F6SI61_9BACT</name>
<sequence length="252" mass="28289">MFSARRPAGLFASLFAQPVKVSGTRIFARCDGATQTLAYSMHLRSKQELAMVLPIPVAHGAREDAVEFVDLSGAPAIFDQLAMCFVVMAPQSKGAPVARFAAPLPTLKVCSVGAFDASYVPSIRDFVRLDARFRMPEAVWRALPRYEDWGFAVFTLKKGDHRVHPMAFRFPTRDAARTFFPTVHVHDGEVHEQAEFDHELYWQGERGTERDERGYVHASAQMEESSRGVVRAGEVRRRVMRGTFANDDVWIA</sequence>
<proteinExistence type="predicted"/>
<evidence type="ECO:0000313" key="1">
    <source>
        <dbReference type="EMBL" id="AKF11634.1"/>
    </source>
</evidence>
<dbReference type="Proteomes" id="UP000034883">
    <property type="component" value="Chromosome"/>
</dbReference>
<dbReference type="KEGG" id="samy:DB32_008783"/>
<reference evidence="1 2" key="1">
    <citation type="submission" date="2015-03" db="EMBL/GenBank/DDBJ databases">
        <title>Genome assembly of Sandaracinus amylolyticus DSM 53668.</title>
        <authorList>
            <person name="Sharma G."/>
            <person name="Subramanian S."/>
        </authorList>
    </citation>
    <scope>NUCLEOTIDE SEQUENCE [LARGE SCALE GENOMIC DNA]</scope>
    <source>
        <strain evidence="1 2">DSM 53668</strain>
    </source>
</reference>
<gene>
    <name evidence="1" type="ORF">DB32_008783</name>
</gene>
<evidence type="ECO:0000313" key="2">
    <source>
        <dbReference type="Proteomes" id="UP000034883"/>
    </source>
</evidence>
<dbReference type="AlphaFoldDB" id="A0A0F6SI61"/>
<protein>
    <submittedName>
        <fullName evidence="1">Uncharacterized protein</fullName>
    </submittedName>
</protein>
<dbReference type="EMBL" id="CP011125">
    <property type="protein sequence ID" value="AKF11634.1"/>
    <property type="molecule type" value="Genomic_DNA"/>
</dbReference>